<protein>
    <recommendedName>
        <fullName evidence="3">Cystatin domain-containing protein</fullName>
    </recommendedName>
</protein>
<dbReference type="SMART" id="SM00043">
    <property type="entry name" value="CY"/>
    <property type="match status" value="1"/>
</dbReference>
<dbReference type="CDD" id="cd00042">
    <property type="entry name" value="CY"/>
    <property type="match status" value="1"/>
</dbReference>
<dbReference type="Pfam" id="PF16845">
    <property type="entry name" value="SQAPI"/>
    <property type="match status" value="1"/>
</dbReference>
<sequence length="113" mass="12946">ILLSNKIGFLPTGLMAMHNLKDPAVVSIAKFAVTEYNKNEDAPLKFITIIKGKQHTVSRSGYRSDLYHLIISVKDNTIVGPQRYEIVVIDQPWVKKQPIKLESFKQFPYFILE</sequence>
<feature type="non-terminal residue" evidence="4">
    <location>
        <position position="1"/>
    </location>
</feature>
<dbReference type="InterPro" id="IPR000010">
    <property type="entry name" value="Cystatin_dom"/>
</dbReference>
<reference evidence="4 5" key="1">
    <citation type="journal article" date="2013" name="Proc. Natl. Acad. Sci. U.S.A.">
        <title>Fine-scale variation in meiotic recombination in Mimulus inferred from population shotgun sequencing.</title>
        <authorList>
            <person name="Hellsten U."/>
            <person name="Wright K.M."/>
            <person name="Jenkins J."/>
            <person name="Shu S."/>
            <person name="Yuan Y."/>
            <person name="Wessler S.R."/>
            <person name="Schmutz J."/>
            <person name="Willis J.H."/>
            <person name="Rokhsar D.S."/>
        </authorList>
    </citation>
    <scope>NUCLEOTIDE SEQUENCE [LARGE SCALE GENOMIC DNA]</scope>
    <source>
        <strain evidence="5">cv. DUN x IM62</strain>
    </source>
</reference>
<evidence type="ECO:0000313" key="4">
    <source>
        <dbReference type="EMBL" id="EYU25651.1"/>
    </source>
</evidence>
<evidence type="ECO:0000259" key="3">
    <source>
        <dbReference type="SMART" id="SM00043"/>
    </source>
</evidence>
<keyword evidence="5" id="KW-1185">Reference proteome</keyword>
<evidence type="ECO:0000313" key="5">
    <source>
        <dbReference type="Proteomes" id="UP000030748"/>
    </source>
</evidence>
<dbReference type="Proteomes" id="UP000030748">
    <property type="component" value="Unassembled WGS sequence"/>
</dbReference>
<dbReference type="AlphaFoldDB" id="A0A022QCH6"/>
<accession>A0A022QCH6</accession>
<gene>
    <name evidence="4" type="ORF">MIMGU_mgv1a022517mg</name>
</gene>
<dbReference type="PANTHER" id="PTHR47364:SF2">
    <property type="entry name" value="CYSTEINE PROTEINASE INHIBITOR 5"/>
    <property type="match status" value="1"/>
</dbReference>
<name>A0A022QCH6_ERYGU</name>
<proteinExistence type="predicted"/>
<organism evidence="4 5">
    <name type="scientific">Erythranthe guttata</name>
    <name type="common">Yellow monkey flower</name>
    <name type="synonym">Mimulus guttatus</name>
    <dbReference type="NCBI Taxonomy" id="4155"/>
    <lineage>
        <taxon>Eukaryota</taxon>
        <taxon>Viridiplantae</taxon>
        <taxon>Streptophyta</taxon>
        <taxon>Embryophyta</taxon>
        <taxon>Tracheophyta</taxon>
        <taxon>Spermatophyta</taxon>
        <taxon>Magnoliopsida</taxon>
        <taxon>eudicotyledons</taxon>
        <taxon>Gunneridae</taxon>
        <taxon>Pentapetalae</taxon>
        <taxon>asterids</taxon>
        <taxon>lamiids</taxon>
        <taxon>Lamiales</taxon>
        <taxon>Phrymaceae</taxon>
        <taxon>Erythranthe</taxon>
    </lineage>
</organism>
<dbReference type="GO" id="GO:0004869">
    <property type="term" value="F:cysteine-type endopeptidase inhibitor activity"/>
    <property type="evidence" value="ECO:0007669"/>
    <property type="project" value="UniProtKB-KW"/>
</dbReference>
<dbReference type="EMBL" id="KI631928">
    <property type="protein sequence ID" value="EYU25651.1"/>
    <property type="molecule type" value="Genomic_DNA"/>
</dbReference>
<dbReference type="SUPFAM" id="SSF54403">
    <property type="entry name" value="Cystatin/monellin"/>
    <property type="match status" value="1"/>
</dbReference>
<feature type="domain" description="Cystatin" evidence="3">
    <location>
        <begin position="9"/>
        <end position="107"/>
    </location>
</feature>
<keyword evidence="1" id="KW-0646">Protease inhibitor</keyword>
<evidence type="ECO:0000256" key="1">
    <source>
        <dbReference type="ARBA" id="ARBA00022690"/>
    </source>
</evidence>
<keyword evidence="2" id="KW-0789">Thiol protease inhibitor</keyword>
<dbReference type="PANTHER" id="PTHR47364">
    <property type="entry name" value="CYSTEINE PROTEINASE INHIBITOR 5"/>
    <property type="match status" value="1"/>
</dbReference>
<dbReference type="Gene3D" id="3.10.450.10">
    <property type="match status" value="1"/>
</dbReference>
<dbReference type="InterPro" id="IPR046350">
    <property type="entry name" value="Cystatin_sf"/>
</dbReference>
<evidence type="ECO:0000256" key="2">
    <source>
        <dbReference type="ARBA" id="ARBA00022704"/>
    </source>
</evidence>